<feature type="domain" description="Glycosyl transferase family 28 C-terminal" evidence="12">
    <location>
        <begin position="186"/>
        <end position="322"/>
    </location>
</feature>
<dbReference type="GO" id="GO:0008360">
    <property type="term" value="P:regulation of cell shape"/>
    <property type="evidence" value="ECO:0007669"/>
    <property type="project" value="UniProtKB-KW"/>
</dbReference>
<evidence type="ECO:0000256" key="2">
    <source>
        <dbReference type="ARBA" id="ARBA00022618"/>
    </source>
</evidence>
<keyword evidence="5 10" id="KW-0133">Cell shape</keyword>
<evidence type="ECO:0000256" key="6">
    <source>
        <dbReference type="ARBA" id="ARBA00022984"/>
    </source>
</evidence>
<dbReference type="Pfam" id="PF03033">
    <property type="entry name" value="Glyco_transf_28"/>
    <property type="match status" value="1"/>
</dbReference>
<evidence type="ECO:0000313" key="14">
    <source>
        <dbReference type="Proteomes" id="UP000178723"/>
    </source>
</evidence>
<organism evidence="13 14">
    <name type="scientific">Candidatus Uhrbacteria bacterium RIFCSPLOWO2_02_FULL_48_12</name>
    <dbReference type="NCBI Taxonomy" id="1802407"/>
    <lineage>
        <taxon>Bacteria</taxon>
        <taxon>Candidatus Uhriibacteriota</taxon>
    </lineage>
</organism>
<dbReference type="GO" id="GO:0009252">
    <property type="term" value="P:peptidoglycan biosynthetic process"/>
    <property type="evidence" value="ECO:0007669"/>
    <property type="project" value="UniProtKB-UniRule"/>
</dbReference>
<reference evidence="13 14" key="1">
    <citation type="journal article" date="2016" name="Nat. Commun.">
        <title>Thousands of microbial genomes shed light on interconnected biogeochemical processes in an aquifer system.</title>
        <authorList>
            <person name="Anantharaman K."/>
            <person name="Brown C.T."/>
            <person name="Hug L.A."/>
            <person name="Sharon I."/>
            <person name="Castelle C.J."/>
            <person name="Probst A.J."/>
            <person name="Thomas B.C."/>
            <person name="Singh A."/>
            <person name="Wilkins M.J."/>
            <person name="Karaoz U."/>
            <person name="Brodie E.L."/>
            <person name="Williams K.H."/>
            <person name="Hubbard S.S."/>
            <person name="Banfield J.F."/>
        </authorList>
    </citation>
    <scope>NUCLEOTIDE SEQUENCE [LARGE SCALE GENOMIC DNA]</scope>
</reference>
<protein>
    <recommendedName>
        <fullName evidence="10">UDP-N-acetylglucosamine--N-acetylmuramyl-(pentapeptide) pyrophosphoryl-undecaprenol N-acetylglucosamine transferase</fullName>
        <ecNumber evidence="10">2.4.1.227</ecNumber>
    </recommendedName>
    <alternativeName>
        <fullName evidence="10">Undecaprenyl-PP-MurNAc-pentapeptide-UDPGlcNAc GlcNAc transferase</fullName>
    </alternativeName>
</protein>
<evidence type="ECO:0000259" key="12">
    <source>
        <dbReference type="Pfam" id="PF04101"/>
    </source>
</evidence>
<keyword evidence="4 10" id="KW-0808">Transferase</keyword>
<keyword evidence="8 10" id="KW-0131">Cell cycle</keyword>
<comment type="caution">
    <text evidence="10">Lacks conserved residue(s) required for the propagation of feature annotation.</text>
</comment>
<evidence type="ECO:0000256" key="10">
    <source>
        <dbReference type="HAMAP-Rule" id="MF_00033"/>
    </source>
</evidence>
<name>A0A1F7VBI8_9BACT</name>
<proteinExistence type="inferred from homology"/>
<keyword evidence="2 10" id="KW-0132">Cell division</keyword>
<dbReference type="InterPro" id="IPR004276">
    <property type="entry name" value="GlycoTrans_28_N"/>
</dbReference>
<dbReference type="GO" id="GO:0050511">
    <property type="term" value="F:undecaprenyldiphospho-muramoylpentapeptide beta-N-acetylglucosaminyltransferase activity"/>
    <property type="evidence" value="ECO:0007669"/>
    <property type="project" value="UniProtKB-UniRule"/>
</dbReference>
<feature type="binding site" evidence="10">
    <location>
        <position position="163"/>
    </location>
    <ligand>
        <name>UDP-N-acetyl-alpha-D-glucosamine</name>
        <dbReference type="ChEBI" id="CHEBI:57705"/>
    </ligand>
</feature>
<evidence type="ECO:0000256" key="4">
    <source>
        <dbReference type="ARBA" id="ARBA00022679"/>
    </source>
</evidence>
<evidence type="ECO:0000256" key="1">
    <source>
        <dbReference type="ARBA" id="ARBA00022475"/>
    </source>
</evidence>
<keyword evidence="6 10" id="KW-0573">Peptidoglycan synthesis</keyword>
<evidence type="ECO:0000256" key="8">
    <source>
        <dbReference type="ARBA" id="ARBA00023306"/>
    </source>
</evidence>
<comment type="similarity">
    <text evidence="10">Belongs to the glycosyltransferase 28 family. MurG subfamily.</text>
</comment>
<dbReference type="GO" id="GO:0005886">
    <property type="term" value="C:plasma membrane"/>
    <property type="evidence" value="ECO:0007669"/>
    <property type="project" value="UniProtKB-SubCell"/>
</dbReference>
<dbReference type="HAMAP" id="MF_00033">
    <property type="entry name" value="MurG"/>
    <property type="match status" value="1"/>
</dbReference>
<comment type="function">
    <text evidence="10">Cell wall formation. Catalyzes the transfer of a GlcNAc subunit on undecaprenyl-pyrophosphoryl-MurNAc-pentapeptide (lipid intermediate I) to form undecaprenyl-pyrophosphoryl-MurNAc-(pentapeptide)GlcNAc (lipid intermediate II).</text>
</comment>
<dbReference type="GO" id="GO:0051301">
    <property type="term" value="P:cell division"/>
    <property type="evidence" value="ECO:0007669"/>
    <property type="project" value="UniProtKB-KW"/>
</dbReference>
<dbReference type="AlphaFoldDB" id="A0A1F7VBI8"/>
<keyword evidence="7 10" id="KW-0472">Membrane</keyword>
<dbReference type="STRING" id="1802407.A3I40_02100"/>
<keyword evidence="9 10" id="KW-0961">Cell wall biogenesis/degradation</keyword>
<evidence type="ECO:0000256" key="3">
    <source>
        <dbReference type="ARBA" id="ARBA00022676"/>
    </source>
</evidence>
<dbReference type="Proteomes" id="UP000178723">
    <property type="component" value="Unassembled WGS sequence"/>
</dbReference>
<dbReference type="Pfam" id="PF04101">
    <property type="entry name" value="Glyco_tran_28_C"/>
    <property type="match status" value="1"/>
</dbReference>
<feature type="domain" description="Glycosyltransferase family 28 N-terminal" evidence="11">
    <location>
        <begin position="7"/>
        <end position="141"/>
    </location>
</feature>
<evidence type="ECO:0000256" key="9">
    <source>
        <dbReference type="ARBA" id="ARBA00023316"/>
    </source>
</evidence>
<accession>A0A1F7VBI8</accession>
<evidence type="ECO:0000256" key="5">
    <source>
        <dbReference type="ARBA" id="ARBA00022960"/>
    </source>
</evidence>
<dbReference type="GO" id="GO:0051991">
    <property type="term" value="F:UDP-N-acetyl-D-glucosamine:N-acetylmuramoyl-L-alanyl-D-glutamyl-meso-2,6-diaminopimelyl-D-alanyl-D-alanine-diphosphoundecaprenol 4-beta-N-acetylglucosaminlytransferase activity"/>
    <property type="evidence" value="ECO:0007669"/>
    <property type="project" value="RHEA"/>
</dbReference>
<comment type="catalytic activity">
    <reaction evidence="10">
        <text>di-trans,octa-cis-undecaprenyl diphospho-N-acetyl-alpha-D-muramoyl-L-alanyl-D-glutamyl-meso-2,6-diaminopimeloyl-D-alanyl-D-alanine + UDP-N-acetyl-alpha-D-glucosamine = di-trans,octa-cis-undecaprenyl diphospho-[N-acetyl-alpha-D-glucosaminyl-(1-&gt;4)]-N-acetyl-alpha-D-muramoyl-L-alanyl-D-glutamyl-meso-2,6-diaminopimeloyl-D-alanyl-D-alanine + UDP + H(+)</text>
        <dbReference type="Rhea" id="RHEA:31227"/>
        <dbReference type="ChEBI" id="CHEBI:15378"/>
        <dbReference type="ChEBI" id="CHEBI:57705"/>
        <dbReference type="ChEBI" id="CHEBI:58223"/>
        <dbReference type="ChEBI" id="CHEBI:61387"/>
        <dbReference type="ChEBI" id="CHEBI:61388"/>
        <dbReference type="EC" id="2.4.1.227"/>
    </reaction>
</comment>
<comment type="subcellular location">
    <subcellularLocation>
        <location evidence="10">Cell membrane</location>
        <topology evidence="10">Peripheral membrane protein</topology>
        <orientation evidence="10">Cytoplasmic side</orientation>
    </subcellularLocation>
</comment>
<dbReference type="PANTHER" id="PTHR21015:SF27">
    <property type="entry name" value="UDP-N-ACETYLGLUCOSAMINE--N-ACETYLMURAMYL-(PENTAPEPTIDE) PYROPHOSPHORYL-UNDECAPRENOL N-ACETYLGLUCOSAMINE TRANSFERASE"/>
    <property type="match status" value="1"/>
</dbReference>
<evidence type="ECO:0000259" key="11">
    <source>
        <dbReference type="Pfam" id="PF03033"/>
    </source>
</evidence>
<dbReference type="InterPro" id="IPR006009">
    <property type="entry name" value="GlcNAc_MurG"/>
</dbReference>
<dbReference type="GO" id="GO:0071555">
    <property type="term" value="P:cell wall organization"/>
    <property type="evidence" value="ECO:0007669"/>
    <property type="project" value="UniProtKB-KW"/>
</dbReference>
<evidence type="ECO:0000313" key="13">
    <source>
        <dbReference type="EMBL" id="OGL87377.1"/>
    </source>
</evidence>
<keyword evidence="3 10" id="KW-0328">Glycosyltransferase</keyword>
<keyword evidence="1 10" id="KW-1003">Cell membrane</keyword>
<dbReference type="EC" id="2.4.1.227" evidence="10"/>
<comment type="pathway">
    <text evidence="10">Cell wall biogenesis; peptidoglycan biosynthesis.</text>
</comment>
<dbReference type="PANTHER" id="PTHR21015">
    <property type="entry name" value="UDP-N-ACETYLGLUCOSAMINE--N-ACETYLMURAMYL-(PENTAPEPTIDE) PYROPHOSPHORYL-UNDECAPRENOL N-ACETYLGLUCOSAMINE TRANSFERASE 1"/>
    <property type="match status" value="1"/>
</dbReference>
<gene>
    <name evidence="10" type="primary">murG</name>
    <name evidence="13" type="ORF">A3I40_02100</name>
</gene>
<comment type="caution">
    <text evidence="13">The sequence shown here is derived from an EMBL/GenBank/DDBJ whole genome shotgun (WGS) entry which is preliminary data.</text>
</comment>
<evidence type="ECO:0000256" key="7">
    <source>
        <dbReference type="ARBA" id="ARBA00023136"/>
    </source>
</evidence>
<dbReference type="InterPro" id="IPR007235">
    <property type="entry name" value="Glyco_trans_28_C"/>
</dbReference>
<dbReference type="Gene3D" id="3.40.50.2000">
    <property type="entry name" value="Glycogen Phosphorylase B"/>
    <property type="match status" value="2"/>
</dbReference>
<dbReference type="EMBL" id="MGEP01000016">
    <property type="protein sequence ID" value="OGL87377.1"/>
    <property type="molecule type" value="Genomic_DNA"/>
</dbReference>
<feature type="binding site" evidence="10">
    <location>
        <position position="283"/>
    </location>
    <ligand>
        <name>UDP-N-acetyl-alpha-D-glucosamine</name>
        <dbReference type="ChEBI" id="CHEBI:57705"/>
    </ligand>
</feature>
<dbReference type="SUPFAM" id="SSF53756">
    <property type="entry name" value="UDP-Glycosyltransferase/glycogen phosphorylase"/>
    <property type="match status" value="1"/>
</dbReference>
<dbReference type="CDD" id="cd03785">
    <property type="entry name" value="GT28_MurG"/>
    <property type="match status" value="1"/>
</dbReference>
<sequence>MKKRRLLLSGGETGGSVTPLLAVVEQARLKKLPYEFFWTGTVRGPERQMVESYGIPFFVLPAGKWRRYWSWQNLFTPFLILAGFTRSLILLRKLRPDAVLTSGAFISVPLVWAAWCLGIPSTVHEQDVVRGLANKLMLPFASLKTSVWPSGDKNSIVIGNFIRSSVSNGNALLARRYFRTGADLPVVLVIGGGTGALTLNRLIIEALPFLREKILLIHLTGENKQIGTMPSPYYHQQVFAGVELPNFYAAADIVISRGGMSTLSELSYLSKPAIVIPIPNSHQEANARMLDKYKAVIILSQKDLTPETLSQRILNLLNDSSAKRRYGETLHNLIPNGTEKFLEHLETILKD</sequence>
<dbReference type="UniPathway" id="UPA00219"/>
<feature type="binding site" evidence="10">
    <location>
        <begin position="13"/>
        <end position="15"/>
    </location>
    <ligand>
        <name>UDP-N-acetyl-alpha-D-glucosamine</name>
        <dbReference type="ChEBI" id="CHEBI:57705"/>
    </ligand>
</feature>
<dbReference type="GO" id="GO:0005975">
    <property type="term" value="P:carbohydrate metabolic process"/>
    <property type="evidence" value="ECO:0007669"/>
    <property type="project" value="InterPro"/>
</dbReference>